<dbReference type="InterPro" id="IPR003959">
    <property type="entry name" value="ATPase_AAA_core"/>
</dbReference>
<dbReference type="Proteomes" id="UP000028924">
    <property type="component" value="Unassembled WGS sequence"/>
</dbReference>
<dbReference type="InterPro" id="IPR013968">
    <property type="entry name" value="PKS_KR"/>
</dbReference>
<dbReference type="GO" id="GO:0006633">
    <property type="term" value="P:fatty acid biosynthetic process"/>
    <property type="evidence" value="ECO:0007669"/>
    <property type="project" value="InterPro"/>
</dbReference>
<dbReference type="InterPro" id="IPR016039">
    <property type="entry name" value="Thiolase-like"/>
</dbReference>
<evidence type="ECO:0000313" key="22">
    <source>
        <dbReference type="Proteomes" id="UP000028924"/>
    </source>
</evidence>
<dbReference type="Pfam" id="PF00975">
    <property type="entry name" value="Thioesterase"/>
    <property type="match status" value="1"/>
</dbReference>
<dbReference type="InterPro" id="IPR029058">
    <property type="entry name" value="AB_hydrolase_fold"/>
</dbReference>
<keyword evidence="11" id="KW-0067">ATP-binding</keyword>
<dbReference type="KEGG" id="apro:F751_4550"/>
<evidence type="ECO:0000256" key="12">
    <source>
        <dbReference type="ARBA" id="ARBA00022842"/>
    </source>
</evidence>
<feature type="region of interest" description="Disordered" evidence="16">
    <location>
        <begin position="5697"/>
        <end position="5734"/>
    </location>
</feature>
<dbReference type="SMART" id="SM00382">
    <property type="entry name" value="AAA"/>
    <property type="match status" value="1"/>
</dbReference>
<evidence type="ECO:0000256" key="3">
    <source>
        <dbReference type="ARBA" id="ARBA00022450"/>
    </source>
</evidence>
<feature type="domain" description="Carrier" evidence="18">
    <location>
        <begin position="4032"/>
        <end position="4110"/>
    </location>
</feature>
<feature type="domain" description="Carrier" evidence="18">
    <location>
        <begin position="2757"/>
        <end position="2831"/>
    </location>
</feature>
<dbReference type="PANTHER" id="PTHR43775:SF37">
    <property type="entry name" value="SI:DKEY-61P9.11"/>
    <property type="match status" value="1"/>
</dbReference>
<dbReference type="PROSITE" id="PS00012">
    <property type="entry name" value="PHOSPHOPANTETHEINE"/>
    <property type="match status" value="2"/>
</dbReference>
<dbReference type="GO" id="GO:0003682">
    <property type="term" value="F:chromatin binding"/>
    <property type="evidence" value="ECO:0007669"/>
    <property type="project" value="InterPro"/>
</dbReference>
<evidence type="ECO:0000256" key="4">
    <source>
        <dbReference type="ARBA" id="ARBA00022553"/>
    </source>
</evidence>
<dbReference type="InterPro" id="IPR019787">
    <property type="entry name" value="Znf_PHD-finger"/>
</dbReference>
<feature type="domain" description="Ketosynthase family 3 (KS3)" evidence="20">
    <location>
        <begin position="186"/>
        <end position="1153"/>
    </location>
</feature>
<dbReference type="PROSITE" id="PS50075">
    <property type="entry name" value="CARRIER"/>
    <property type="match status" value="5"/>
</dbReference>
<dbReference type="Pfam" id="PF21089">
    <property type="entry name" value="PKS_DH_N"/>
    <property type="match status" value="1"/>
</dbReference>
<keyword evidence="9 15" id="KW-0863">Zinc-finger</keyword>
<dbReference type="SMART" id="SM00822">
    <property type="entry name" value="PKS_KR"/>
    <property type="match status" value="3"/>
</dbReference>
<dbReference type="InterPro" id="IPR006162">
    <property type="entry name" value="Ppantetheine_attach_site"/>
</dbReference>
<dbReference type="Gene3D" id="3.40.50.300">
    <property type="entry name" value="P-loop containing nucleotide triphosphate hydrolases"/>
    <property type="match status" value="1"/>
</dbReference>
<evidence type="ECO:0000259" key="20">
    <source>
        <dbReference type="PROSITE" id="PS52004"/>
    </source>
</evidence>
<feature type="region of interest" description="Disordered" evidence="16">
    <location>
        <begin position="3521"/>
        <end position="3540"/>
    </location>
</feature>
<dbReference type="GO" id="GO:0004312">
    <property type="term" value="F:fatty acid synthase activity"/>
    <property type="evidence" value="ECO:0007669"/>
    <property type="project" value="TreeGrafter"/>
</dbReference>
<dbReference type="GO" id="GO:0016887">
    <property type="term" value="F:ATP hydrolysis activity"/>
    <property type="evidence" value="ECO:0007669"/>
    <property type="project" value="InterPro"/>
</dbReference>
<dbReference type="CDD" id="cd00009">
    <property type="entry name" value="AAA"/>
    <property type="match status" value="1"/>
</dbReference>
<evidence type="ECO:0000256" key="11">
    <source>
        <dbReference type="ARBA" id="ARBA00022840"/>
    </source>
</evidence>
<dbReference type="SMART" id="SM00825">
    <property type="entry name" value="PKS_KS"/>
    <property type="match status" value="5"/>
</dbReference>
<comment type="similarity">
    <text evidence="2">Belongs to the ORC1 family.</text>
</comment>
<dbReference type="GO" id="GO:0005634">
    <property type="term" value="C:nucleus"/>
    <property type="evidence" value="ECO:0007669"/>
    <property type="project" value="UniProtKB-SubCell"/>
</dbReference>
<dbReference type="InterPro" id="IPR027417">
    <property type="entry name" value="P-loop_NTPase"/>
</dbReference>
<feature type="domain" description="Carrier" evidence="18">
    <location>
        <begin position="737"/>
        <end position="811"/>
    </location>
</feature>
<dbReference type="Gene3D" id="3.40.50.720">
    <property type="entry name" value="NAD(P)-binding Rossmann-like Domain"/>
    <property type="match status" value="4"/>
</dbReference>
<dbReference type="SUPFAM" id="SSF57903">
    <property type="entry name" value="FYVE/PHD zinc finger"/>
    <property type="match status" value="1"/>
</dbReference>
<dbReference type="InterPro" id="IPR019786">
    <property type="entry name" value="Zinc_finger_PHD-type_CS"/>
</dbReference>
<dbReference type="PANTHER" id="PTHR43775">
    <property type="entry name" value="FATTY ACID SYNTHASE"/>
    <property type="match status" value="1"/>
</dbReference>
<dbReference type="Gene3D" id="3.40.47.10">
    <property type="match status" value="7"/>
</dbReference>
<evidence type="ECO:0000256" key="8">
    <source>
        <dbReference type="ARBA" id="ARBA00022741"/>
    </source>
</evidence>
<dbReference type="SUPFAM" id="SSF53901">
    <property type="entry name" value="Thiolase-like"/>
    <property type="match status" value="7"/>
</dbReference>
<evidence type="ECO:0000256" key="15">
    <source>
        <dbReference type="PROSITE-ProRule" id="PRU00146"/>
    </source>
</evidence>
<keyword evidence="12" id="KW-0460">Magnesium</keyword>
<dbReference type="InterPro" id="IPR020806">
    <property type="entry name" value="PKS_PP-bd"/>
</dbReference>
<dbReference type="SUPFAM" id="SSF53474">
    <property type="entry name" value="alpha/beta-Hydrolases"/>
    <property type="match status" value="1"/>
</dbReference>
<dbReference type="InterPro" id="IPR013083">
    <property type="entry name" value="Znf_RING/FYVE/PHD"/>
</dbReference>
<keyword evidence="4" id="KW-0597">Phosphoprotein</keyword>
<keyword evidence="5" id="KW-0808">Transferase</keyword>
<feature type="domain" description="PHD-type" evidence="17">
    <location>
        <begin position="5770"/>
        <end position="5821"/>
    </location>
</feature>
<dbReference type="Pfam" id="PF17872">
    <property type="entry name" value="AAA_lid_10"/>
    <property type="match status" value="1"/>
</dbReference>
<dbReference type="PROSITE" id="PS51038">
    <property type="entry name" value="BAH"/>
    <property type="match status" value="1"/>
</dbReference>
<evidence type="ECO:0000256" key="2">
    <source>
        <dbReference type="ARBA" id="ARBA00008398"/>
    </source>
</evidence>
<proteinExistence type="inferred from homology"/>
<feature type="domain" description="BAH" evidence="19">
    <location>
        <begin position="5823"/>
        <end position="5939"/>
    </location>
</feature>
<keyword evidence="7" id="KW-0479">Metal-binding</keyword>
<reference evidence="21 22" key="1">
    <citation type="journal article" date="2014" name="BMC Genomics">
        <title>Oil accumulation mechanisms of the oleaginous microalga Chlorella protothecoides revealed through its genome, transcriptomes, and proteomes.</title>
        <authorList>
            <person name="Gao C."/>
            <person name="Wang Y."/>
            <person name="Shen Y."/>
            <person name="Yan D."/>
            <person name="He X."/>
            <person name="Dai J."/>
            <person name="Wu Q."/>
        </authorList>
    </citation>
    <scope>NUCLEOTIDE SEQUENCE [LARGE SCALE GENOMIC DNA]</scope>
    <source>
        <strain evidence="21 22">0710</strain>
    </source>
</reference>
<dbReference type="EMBL" id="KL662144">
    <property type="protein sequence ID" value="KFM27280.1"/>
    <property type="molecule type" value="Genomic_DNA"/>
</dbReference>
<dbReference type="Pfam" id="PF02801">
    <property type="entry name" value="Ketoacyl-synt_C"/>
    <property type="match status" value="3"/>
</dbReference>
<feature type="domain" description="Carrier" evidence="18">
    <location>
        <begin position="1766"/>
        <end position="1841"/>
    </location>
</feature>
<keyword evidence="14" id="KW-0539">Nucleus</keyword>
<dbReference type="InterPro" id="IPR050091">
    <property type="entry name" value="PKS_NRPS_Biosynth_Enz"/>
</dbReference>
<dbReference type="InterPro" id="IPR014030">
    <property type="entry name" value="Ketoacyl_synth_N"/>
</dbReference>
<dbReference type="InterPro" id="IPR020807">
    <property type="entry name" value="PKS_DH"/>
</dbReference>
<dbReference type="PROSITE" id="PS00606">
    <property type="entry name" value="KS3_1"/>
    <property type="match status" value="2"/>
</dbReference>
<dbReference type="PROSITE" id="PS50016">
    <property type="entry name" value="ZF_PHD_2"/>
    <property type="match status" value="1"/>
</dbReference>
<dbReference type="InterPro" id="IPR036291">
    <property type="entry name" value="NAD(P)-bd_dom_sf"/>
</dbReference>
<feature type="domain" description="Ketosynthase family 3 (KS3)" evidence="20">
    <location>
        <begin position="2862"/>
        <end position="3243"/>
    </location>
</feature>
<dbReference type="OrthoDB" id="1926878at2759"/>
<evidence type="ECO:0000256" key="13">
    <source>
        <dbReference type="ARBA" id="ARBA00023125"/>
    </source>
</evidence>
<accession>A0A087SNH6</accession>
<dbReference type="InterPro" id="IPR011011">
    <property type="entry name" value="Znf_FYVE_PHD"/>
</dbReference>
<dbReference type="STRING" id="3075.A0A087SNH6"/>
<dbReference type="InterPro" id="IPR009081">
    <property type="entry name" value="PP-bd_ACP"/>
</dbReference>
<keyword evidence="22" id="KW-1185">Reference proteome</keyword>
<dbReference type="InterPro" id="IPR041083">
    <property type="entry name" value="AAA_lid_10"/>
</dbReference>
<evidence type="ECO:0000259" key="17">
    <source>
        <dbReference type="PROSITE" id="PS50016"/>
    </source>
</evidence>
<dbReference type="eggNOG" id="KOG1514">
    <property type="taxonomic scope" value="Eukaryota"/>
</dbReference>
<evidence type="ECO:0000256" key="9">
    <source>
        <dbReference type="ARBA" id="ARBA00022771"/>
    </source>
</evidence>
<gene>
    <name evidence="21" type="ORF">F751_4550</name>
</gene>
<dbReference type="InterPro" id="IPR001965">
    <property type="entry name" value="Znf_PHD"/>
</dbReference>
<dbReference type="Gene3D" id="3.10.129.10">
    <property type="entry name" value="Hotdog Thioesterase"/>
    <property type="match status" value="2"/>
</dbReference>
<organism evidence="21 22">
    <name type="scientific">Auxenochlorella protothecoides</name>
    <name type="common">Green microalga</name>
    <name type="synonym">Chlorella protothecoides</name>
    <dbReference type="NCBI Taxonomy" id="3075"/>
    <lineage>
        <taxon>Eukaryota</taxon>
        <taxon>Viridiplantae</taxon>
        <taxon>Chlorophyta</taxon>
        <taxon>core chlorophytes</taxon>
        <taxon>Trebouxiophyceae</taxon>
        <taxon>Chlorellales</taxon>
        <taxon>Chlorellaceae</taxon>
        <taxon>Auxenochlorella</taxon>
    </lineage>
</organism>
<sequence>MFDAFVATASALLEAVLPGTGGGGSTAGGAAAVGRLEDAGQRHENGQRLHTSCQPDGSALSHPARLDAATHVLSSLPRPVHGKPGGLLMPVGIRAALSTASAGTGPPRSGDAHAGWATGRGQAQLLDAVLADITLGQSDVTLSSFELRDPAGPSLEDAVSSTVQMVVEKLLGAAIPADQPFAEAGLDSLGAVDLRNDLAGAFGLDLPATASFDYPTRDSMRDFIVSELIERWDVELYYDPAVPSPPGRMYVRHGIFLDGIDAFDAEAFRLAGQEAGAMDPQARILLEESASALHAAHPPNPASPAAAPWGTYVGCMYSEFLQVLHGAGLPLSPAAITGSGLSYLAGRVAYTHGLRGPALANDTACSSSLVAVHAAHAALALGEVRAGVVAGVNALLLGATSASVAGMGALSPAARCLTLDAAGDGYGRGEGFVVLVLGGVAWAGEDSHPTDEKVEGSTPGSTPPLAILLGVGVNQDGRSAGLTAPSGPAQAALVATLLRRAAAEVDRLAFLALHGTGTPLGDPLEASALLALRHSSASLAVLHAGGVLQDGIILRQRAAAARAVAAPKTGFLSALTRPGVWGTPLQAICLFSSVSAFIGSPGQAVYSGINAALDAWAGQVARSGLQGLSMEWGAWGRVGMAHGSSAVIARAEAAGLGSIPPELGLGMLARALMADSSHPLVTANPFDFGILAATPARTMAVFADAFTAGDTLPGGATEHSIHFDEVNRAAMDGVPVPSLAEIESDLLSRIHDISGNKVSSMEPLMAAGIDSLAAVELQSSLAAAWKLDLPSTLLFDYPSAQSMAAFIHERLAGAHDRTAHYSPDPGAAGRSYARFAAFLGDVAGFDAALFGLGRAEAAGMDPQHRLLLEETAAAVGTVTMPSSTGPVGVYVGCMYQEYPYVLAAAEAGLSSSAVLGNSMSFMVGRISFTFGFTGPCMSTDTACSSSLVAAHLACCDLLARRAARGVAAGANLMLSPATPVAICSLQALSRSGRCLAFDSGAEGAVNQDGRSAALTAPHGPSQARLVRDAVGEAGAGVEVESVLAHGTGTPLGDPIESAGRALGLGAPKSALGHTEGAAGLAGLACAAAVATRARMPPGLHLRDLNPAVAAVAAGGAHLPRQGRGIARSTPGLWATGTSAFGMSGVNAHALVAGPGGGAEATRAAGGARPLLLQPTRIWPLPAPSVLLLSASARSASTVTMQCHLHSAGQPAVMVERYTLHPPAVALEILDAAGACLAHPSPHLQPFVGESAARERLLWEQVWEEQENVADVSQPTRALLVSRSTDPGTFQDAPGATWVTWSGLEDSALLMPGLYVASAPHLELLLRAVRPELVAWVHLEGDEDSHDLAEASRSERAEVEGMLGTLASPLLPTRRGRFSLIKLRHEGREASPLASMLEGVARTLFMEQRHSYAPSLEVLLPCSVPGAHLLAAMQGPGEFALQTRGGTLHGLRLRQKRKWDQGLGDALHRLAFNTSGHASGALITGGTRGLGLEVGRSLIARGCRLLVVVSKSGRLPEEAQSEWAGQGVRFVTRAADLSDFDAACGLFNWVADAHPGVQLVVHAAGVSNPVPLCDLDSTSFWAGAGAKVAPIRALLASRLVPQTVILLSSTAAVWSQTGGASYAAANAWLDGVAVRERAGGRAFTSLQLGPFKGAGMAAAHADQLAALGLGCLHPAQAWIWGRGLDNRGCVPTVWEAAQVAGEAPTLLYANLDIARMQHLYDMQGTWRLLEGTLDSQQAEKGAQILEPAQQTQVRLSEATDTQRLATTRTLIQMKQLVKSLAADLAGIELGDQDAFPPGAFDSLGAVELAASLSGRLKHHFPATLVFDHPSVPAMAQHLLEALSPADRPAPMPPVPPTTHHLAAGSPGLDISLTGISRLPGQEEVLGWMQPQPQDAITHVPFSRWDLEPASVRMEQPIRQAGFLTEVESFDLSLFGMSSLEACLVDPQHRLLMEACWQLLVKDSVSSLWGSATSVHVGIQQMEYGAQSAPHQTSIGPYTATGVSLGVAAGRLAFLFGLKGPAAAVDSACSSALVALHLGLQATRAAAAPGNALAAGVNLCLSPGTFAAAAAAGMLSPQARCKTLDASADGYVRAEACVVLRLQRQASDPGGRIPSHEHAQACAIRVAASAVNQDGRSSSLTAPHGPSQTGVLSSALSQVSQRAALSLLELHGTGTPLGDPIEIGAALPNLVAGSGAARAGAPPLLPRERCALPCTKQDDGEPLLGGVSAFAFQGTNAHVILAAGRCVGEDAADEILPTSYPLPAWTRQRCWFAGPAPALLERAIPSGSGPNLLLLESSLPGVGCAFLMDHMVQGRVLMPGAALFELAAAAVDVSLPVQGADTPGGMARVALSAPLALTGQTAKLRTEVDPLRGGLRICGVTTHLSSSVLRCFELRPAPGAWRGSRRVPARRMLAEMASFQLAESAPQADSVAAFAMLPNISADRQPGGFAAHPAQVDAATQLGITMVDLLQTTSTPSRASLSVPAGLERYQRPALVGWKSVPGCMPAGGWGEGGLDGHGNTASFRLGHATAVRGLRFAAMTSGARSRAAVVAPASLALRVAEAQVYRPWADGGCLADAPLSHQTAAHLRTTAAPKTAQLRRLTPCSAPLSLAVAFSSLSAWAGTPGQASYAAANAALDAHAARAAHSGLPCISVQWGPWASGMTRNRPELEARFARAGLGLMLPDQGLALLSAIVAGGLLSQPLFAGLLSSGAQELQRLLQDQFLVALPATLVYDHPTIADLAALVSQLRRGRTTTRSATTSTTVQLLRSIVAGVLGREVEDDEPLMQAGLDSLGSEAVRQGISEAFHTSLSPSFVFDAPTIAAMAAVLAAEHEVDNTGERQEVQAQTWEDVGRPISFDTTAAKKAVHLVGLSSRLPSTPGGHLAEAWAVLEEGRDLQGVIPLARWDVDRIYAPPGTTAAQRPTSYARFATLCDGVEAFDAGLLRVSPGEALLVDPQTRLLLEGVHSLLAGSSVLDPRATGVFSGCMYHEYLSVLAAGGSQQLPGPAFVGSGAPYMVGRIAFTFGLRGPSSSVDTACSSSLVAAHLAAATLTRGEATGAAVTGSNLLLDPATMVGIARLALAASAVNLAGRGSALTAPNGPAQTAVVRAALAAAGIRPGALAALSVHGTGTALGDPLEVGAAGAALGPGAPLALLSTKACLGHTEGAAGLTGALGALGALHARAAPPTLHLCVLNPHVGAALGAGGGSFSVLLPRQRAPLLLPRGAAGTSSFGMSGVNAHAILDATRVAISDEVKSGARDERLMERRRLWPRPAPSPALERALAEPGTVRFDVLLSQPGLADLLDHQVLGQALLPAAMSLELMASGAAMLVHGNPTAPGRAEPGALLVGVTLPSPVRLGGTAPLRLLVREESVSMESGGHITGAGSVATVAHAMVASWRAPHCQAAPNPARAAVLCGISNGPSGPSSGMLGCLAGGATLPAVLHAARVDAGLHLGATIAARMTVPVSFGAVAASPAILPPWQRHREAWVEAGDFQAAGHRGPASASFGMRGSSEARLIKVQSKPLSTTAAGHDHEGSGRSSGAQEVAHMVYITQWQAQDAGVAAATSRCAALMYAAAIRHHQQRERIDGARQHANLHPNKSAAQETLWLAGDSAFNTAQPAAALALLQTLSLGVGPLTSLSLWGCSLQPQLSATGAMARVAARERPGGIQVHAAGGDLHAVGSRSFVRPSGGPSIIPPHNDDDHDDDDDGYGSWRGAGGVRMQPRLLPWVGPGEALRGDDVGASHGAALVTGGLGELGGLVMRHLAMTGRHTAIHVLGRRRRANALAPLESTSLVLRGLLTLTLADVSVWGDLLEVPTLQTSATLEPTLSLFHAGGVLADAPLAAHRPAQLRELAAPKAGAGIALLRSTSVLPVLVTALFASTSATLSPPGQAGYAAANAELGALAARASDRGLPVLSVQWGPWVVGMAARSPALLARLDRIGVGLVRPAAGLRALQRLLIARPGGAPPDVLASPFHWGRMAAAGEGQVRPAVFELAAEAQGERQGPVKHEGVVSRVDRPHADSTATTPPMTASSRVWTREALLAEILLILATLLPTEVAEDTTFAEAGLDSLAAVEARDMLARRLGTALPATILFDTPHPAALAAALEEQLAERAEVVPMGAADGLAALAGPPVRSTSVAIYTTASRFPTPVGNSPDAVGLVPWSRWDVEATYRPIGGSGGSHSLAAYVRHGAFLEDIWAFDAGAFRLAGAEAAAMDPQHRILLELAGLSLQELGDGMRVDRETTGVYVGSMYHEYAGVAARVGAAPSPLAVTGGGPSFLAGRASFAHGLGGPCLSLDTACSSSLMALALAADALRLGQASAALAAGVNALLDGATTAAICLLGALSPVGRCRAFDAAADGYGRGDGFVTLGLGPLITRDEHGTLLPPPLARMAGWAANQAGSRAALAAPSGPAQTRVVRDALRAGGLDPGAVAALSLHGTGTLLGDPLEVGAAGAALGAPGSSPPALLAGKAMHAHTEGAAGLTATLCALCTLQDRSLAPVLHLRTLNPHVAGALGDWGRGPGGKAAATLPRQYAGLPGNGRGLAGASSFGMSGVNTHVVLAPVDRLALGSAEGSAWERRLPLPWQRSKHSLLPDTHPALCPSLSRHAGQVALAVDLGHARCEPLWQVGVHGSPAAAPEVCLSLAAAALRTLGIPSGVLPALAGVVAGRWASLSAGNSVSLTILTDCRSGGVAVVLEGLGHGRTELLTAEARRVPRQPSATCCLDSPADVLDGFPIVPILCLARLEALSPDPLLLAAAELVLDLGAASGSQSISWGTSFGASALFHSDAGQARGLQWVPLGTPVVAGAASAGLEERLEYEVEEQVLGTLPRLQTFRAGWALALRPSTAGDRAGCIRAVQVVQGLLASDAPATLQSWAASGSIPAPVPGAAGTALSGVVPALLASAALELPAQARKLAHGGSDLVRSAVEAEGVLGSERAGGMPHDLQQGGLAIARRMMYGREAGAGRAPQCLNRHATALVTGGLGGIGHLVALWLTGEGADAVLVGRTGRGAAPSSGLETAGLDASYCVTAVAADVACSADAAGLRMTLARLRGGLPVSTGARAFLIHAAGVQVAAGVPALRSASLSPVLAPKLAGGRLLLGAAAHAVPTLGVSLFSSLSSLAGFAGQASYAVANACLDAVGAGASAAGHPVAAVQWGAWATVGMVHRKHAPSPAQIKAMGMLTSEAGLTVLRRLLAGSWDRAGAVWGAVPRLYWHHVLQYMAEVPSLLADVMEEAAGSAVMAPCQDHVQEGASTAQQHHLKGGDVEPGLRALVESVLGVESLEPGVPLGLQGLDSLAALELRQKIQDLTGVVAPSLVQDPAGALLATVVAEVREGMVKTARAQNPTGHTFQILATTPISASSTPEAGAVTRGDTHGPAPPRHPMQKPLLRMFCLPYAAGVSANVFARYPERLPAWIEVWPVEIPGRGRLASQPAHGQVQDLAAYLAHTLPLDELPYVLFGTCLGSIVAYELAALLEREEGRRLPLALIVAAVAPPHLYARAVMRLYLQRAMSRSEPPPVEEVLGILSGWKDLSKDTLLKAFEAGNFAGVEEMRRNDRLFWRVAPLGVADISMAVRYHHDPSVPPLACPIVSLDGRLDGTIERGAMRGWGRHTLAAHTHIPIRAGDHYFVAKEYQEAVVSKKPVVAGKREQRGLGPKVRLGNDKLEFVPARTLAKGGKPTAAAKTLAKVQLFPAAPHAKKKAGPAQRKASLAAKTVAPEEKQQGTERRAANRRTAVESVEIDNVTFHTGDSVYVVLDDSAIQGLSDDEEEEACATCGEVDRAGVDMLECGRCLRGFHLCCLDPPLDAVPEDDWVCPDCEQGRPVPAQGPTTARSRVLTRAGLALARIEALWAMGGGAHAATLRWYCLPEETHAGRQTHHAAREVFLTSTRDLNEVTTLLRHAHVLPSPEFRHAPPELGDDVFLCDYEYNEAWQRFRRRPEFGPSESEDEGDDWRPEAEADEANQEGDAGLHCKSVYAMWAEKGLVPPKNLRGYGTANPRPSRQGGKDLLGVVGRTGADGDDLAVAAAARARALSACPLARARDALAPSAAPRRLPCREAERAAVESFVESVLDADQGPGCSGRCLYISGIPGTGKTATVLEVMRSARQRVESGEVPAFRFVEINGLRLASPQHAYCALHEALTGERLGPSLAAAALERMFCGGAAATGRSKSAPPKRPVIVLVDELDLLVNRAQTVLYNLFDWPSRPGSRLSIIGIANTMDLPERLHPRIGSRLAGRRITFQPYNREQLETILRARLEGIDAFDPNALVFVSRKVANCSGDIRLALEICRRAAEITELDSLEGKENSQADANAESSRLLLAAVHLETRFGGRAEVGVGAVLARLRSMLSAAGQEPVATGAALEAGQALAAARLLLCDAPARRLKARVVLNMPAPELLYVLTADEEMPWLAALLGAGGA</sequence>
<keyword evidence="8" id="KW-0547">Nucleotide-binding</keyword>
<dbReference type="InterPro" id="IPR003593">
    <property type="entry name" value="AAA+_ATPase"/>
</dbReference>
<dbReference type="InterPro" id="IPR001031">
    <property type="entry name" value="Thioesterase"/>
</dbReference>
<evidence type="ECO:0000259" key="19">
    <source>
        <dbReference type="PROSITE" id="PS51038"/>
    </source>
</evidence>
<dbReference type="FunFam" id="3.40.50.300:FF:000199">
    <property type="entry name" value="Origin recognition complex subunit 1"/>
    <property type="match status" value="1"/>
</dbReference>
<dbReference type="Pfam" id="PF00109">
    <property type="entry name" value="ketoacyl-synt"/>
    <property type="match status" value="5"/>
</dbReference>
<dbReference type="GO" id="GO:0008270">
    <property type="term" value="F:zinc ion binding"/>
    <property type="evidence" value="ECO:0007669"/>
    <property type="project" value="UniProtKB-KW"/>
</dbReference>
<keyword evidence="6" id="KW-0235">DNA replication</keyword>
<name>A0A087SNH6_AUXPR</name>
<evidence type="ECO:0000256" key="5">
    <source>
        <dbReference type="ARBA" id="ARBA00022679"/>
    </source>
</evidence>
<dbReference type="SUPFAM" id="SSF52540">
    <property type="entry name" value="P-loop containing nucleoside triphosphate hydrolases"/>
    <property type="match status" value="1"/>
</dbReference>
<feature type="domain" description="Ketosynthase family 3 (KS3)" evidence="20">
    <location>
        <begin position="1859"/>
        <end position="2241"/>
    </location>
</feature>
<evidence type="ECO:0000256" key="1">
    <source>
        <dbReference type="ARBA" id="ARBA00004123"/>
    </source>
</evidence>
<evidence type="ECO:0000256" key="6">
    <source>
        <dbReference type="ARBA" id="ARBA00022705"/>
    </source>
</evidence>
<dbReference type="GO" id="GO:0003677">
    <property type="term" value="F:DNA binding"/>
    <property type="evidence" value="ECO:0007669"/>
    <property type="project" value="UniProtKB-KW"/>
</dbReference>
<feature type="domain" description="Carrier" evidence="18">
    <location>
        <begin position="153"/>
        <end position="228"/>
    </location>
</feature>
<dbReference type="eggNOG" id="KOG1202">
    <property type="taxonomic scope" value="Eukaryota"/>
</dbReference>
<dbReference type="Gene3D" id="3.30.40.10">
    <property type="entry name" value="Zinc/RING finger domain, C3HC4 (zinc finger)"/>
    <property type="match status" value="1"/>
</dbReference>
<evidence type="ECO:0000259" key="18">
    <source>
        <dbReference type="PROSITE" id="PS50075"/>
    </source>
</evidence>
<dbReference type="SMART" id="SM00826">
    <property type="entry name" value="PKS_DH"/>
    <property type="match status" value="1"/>
</dbReference>
<dbReference type="CDD" id="cd00833">
    <property type="entry name" value="PKS"/>
    <property type="match status" value="5"/>
</dbReference>
<comment type="subcellular location">
    <subcellularLocation>
        <location evidence="1">Nucleus</location>
    </subcellularLocation>
</comment>
<dbReference type="GO" id="GO:0031177">
    <property type="term" value="F:phosphopantetheine binding"/>
    <property type="evidence" value="ECO:0007669"/>
    <property type="project" value="InterPro"/>
</dbReference>
<dbReference type="InterPro" id="IPR036736">
    <property type="entry name" value="ACP-like_sf"/>
</dbReference>
<dbReference type="InterPro" id="IPR020841">
    <property type="entry name" value="PKS_Beta-ketoAc_synthase_dom"/>
</dbReference>
<evidence type="ECO:0000256" key="10">
    <source>
        <dbReference type="ARBA" id="ARBA00022833"/>
    </source>
</evidence>
<dbReference type="GO" id="GO:0004315">
    <property type="term" value="F:3-oxoacyl-[acyl-carrier-protein] synthase activity"/>
    <property type="evidence" value="ECO:0007669"/>
    <property type="project" value="InterPro"/>
</dbReference>
<dbReference type="InterPro" id="IPR057326">
    <property type="entry name" value="KR_dom"/>
</dbReference>
<dbReference type="Pfam" id="PF08659">
    <property type="entry name" value="KR"/>
    <property type="match status" value="5"/>
</dbReference>
<dbReference type="InterPro" id="IPR014031">
    <property type="entry name" value="Ketoacyl_synth_C"/>
</dbReference>
<evidence type="ECO:0000256" key="7">
    <source>
        <dbReference type="ARBA" id="ARBA00022723"/>
    </source>
</evidence>
<dbReference type="InterPro" id="IPR018201">
    <property type="entry name" value="Ketoacyl_synth_AS"/>
</dbReference>
<dbReference type="InterPro" id="IPR049552">
    <property type="entry name" value="PKS_DH_N"/>
</dbReference>
<dbReference type="PROSITE" id="PS52004">
    <property type="entry name" value="KS3_2"/>
    <property type="match status" value="4"/>
</dbReference>
<dbReference type="InterPro" id="IPR001025">
    <property type="entry name" value="BAH_dom"/>
</dbReference>
<dbReference type="Gene3D" id="3.40.50.1820">
    <property type="entry name" value="alpha/beta hydrolase"/>
    <property type="match status" value="1"/>
</dbReference>
<dbReference type="SMART" id="SM01294">
    <property type="entry name" value="PKS_PP_betabranch"/>
    <property type="match status" value="1"/>
</dbReference>
<dbReference type="SMART" id="SM00249">
    <property type="entry name" value="PHD"/>
    <property type="match status" value="1"/>
</dbReference>
<dbReference type="GeneID" id="23615941"/>
<dbReference type="RefSeq" id="XP_011400247.1">
    <property type="nucleotide sequence ID" value="XM_011401945.1"/>
</dbReference>
<dbReference type="Pfam" id="PF00004">
    <property type="entry name" value="AAA"/>
    <property type="match status" value="1"/>
</dbReference>
<dbReference type="Gene3D" id="1.10.1200.10">
    <property type="entry name" value="ACP-like"/>
    <property type="match status" value="6"/>
</dbReference>
<dbReference type="SUPFAM" id="SSF51735">
    <property type="entry name" value="NAD(P)-binding Rossmann-fold domains"/>
    <property type="match status" value="5"/>
</dbReference>
<dbReference type="GO" id="GO:0005524">
    <property type="term" value="F:ATP binding"/>
    <property type="evidence" value="ECO:0007669"/>
    <property type="project" value="UniProtKB-KW"/>
</dbReference>
<evidence type="ECO:0000313" key="21">
    <source>
        <dbReference type="EMBL" id="KFM27280.1"/>
    </source>
</evidence>
<dbReference type="SMART" id="SM00823">
    <property type="entry name" value="PKS_PP"/>
    <property type="match status" value="7"/>
</dbReference>
<dbReference type="SUPFAM" id="SSF47336">
    <property type="entry name" value="ACP-like"/>
    <property type="match status" value="6"/>
</dbReference>
<feature type="compositionally biased region" description="Basic and acidic residues" evidence="16">
    <location>
        <begin position="5717"/>
        <end position="5729"/>
    </location>
</feature>
<feature type="domain" description="Ketosynthase family 3 (KS3)" evidence="20">
    <location>
        <begin position="4123"/>
        <end position="4563"/>
    </location>
</feature>
<protein>
    <submittedName>
        <fullName evidence="21">Erythronolide synthase, modules 3 and 4</fullName>
    </submittedName>
</protein>
<dbReference type="Pfam" id="PF01426">
    <property type="entry name" value="BAH"/>
    <property type="match status" value="1"/>
</dbReference>
<dbReference type="PROSITE" id="PS01359">
    <property type="entry name" value="ZF_PHD_1"/>
    <property type="match status" value="1"/>
</dbReference>
<dbReference type="InterPro" id="IPR043151">
    <property type="entry name" value="BAH_sf"/>
</dbReference>
<dbReference type="SMART" id="SM00439">
    <property type="entry name" value="BAH"/>
    <property type="match status" value="1"/>
</dbReference>
<keyword evidence="10" id="KW-0862">Zinc</keyword>
<feature type="region of interest" description="Disordered" evidence="16">
    <location>
        <begin position="5939"/>
        <end position="5967"/>
    </location>
</feature>
<dbReference type="GO" id="GO:0006260">
    <property type="term" value="P:DNA replication"/>
    <property type="evidence" value="ECO:0007669"/>
    <property type="project" value="UniProtKB-KW"/>
</dbReference>
<evidence type="ECO:0000256" key="14">
    <source>
        <dbReference type="ARBA" id="ARBA00023242"/>
    </source>
</evidence>
<evidence type="ECO:0000256" key="16">
    <source>
        <dbReference type="SAM" id="MobiDB-lite"/>
    </source>
</evidence>
<keyword evidence="3" id="KW-0596">Phosphopantetheine</keyword>
<dbReference type="Pfam" id="PF00550">
    <property type="entry name" value="PP-binding"/>
    <property type="match status" value="5"/>
</dbReference>
<keyword evidence="13" id="KW-0238">DNA-binding</keyword>
<dbReference type="Gene3D" id="2.30.30.490">
    <property type="match status" value="1"/>
</dbReference>